<dbReference type="Proteomes" id="UP001428341">
    <property type="component" value="Unassembled WGS sequence"/>
</dbReference>
<name>A0AAP0QNL8_9ROSI</name>
<keyword evidence="5" id="KW-0539">Nucleus</keyword>
<reference evidence="8 9" key="1">
    <citation type="submission" date="2024-05" db="EMBL/GenBank/DDBJ databases">
        <title>Haplotype-resolved chromosome-level genome assembly of Huyou (Citrus changshanensis).</title>
        <authorList>
            <person name="Miao C."/>
            <person name="Chen W."/>
            <person name="Wu Y."/>
            <person name="Wang L."/>
            <person name="Zhao S."/>
            <person name="Grierson D."/>
            <person name="Xu C."/>
            <person name="Chen K."/>
        </authorList>
    </citation>
    <scope>NUCLEOTIDE SEQUENCE [LARGE SCALE GENOMIC DNA]</scope>
    <source>
        <strain evidence="8">01-14</strain>
        <tissue evidence="8">Leaf</tissue>
    </source>
</reference>
<dbReference type="GO" id="GO:0000812">
    <property type="term" value="C:Swr1 complex"/>
    <property type="evidence" value="ECO:0007669"/>
    <property type="project" value="TreeGrafter"/>
</dbReference>
<dbReference type="InterPro" id="IPR001005">
    <property type="entry name" value="SANT/Myb"/>
</dbReference>
<dbReference type="Pfam" id="PF16282">
    <property type="entry name" value="SANT_DAMP1_like"/>
    <property type="match status" value="1"/>
</dbReference>
<feature type="compositionally biased region" description="Basic and acidic residues" evidence="6">
    <location>
        <begin position="18"/>
        <end position="36"/>
    </location>
</feature>
<dbReference type="CDD" id="cd11658">
    <property type="entry name" value="SANT_DMAP1_like"/>
    <property type="match status" value="1"/>
</dbReference>
<gene>
    <name evidence="8" type="ORF">WN944_017220</name>
</gene>
<feature type="region of interest" description="Disordered" evidence="6">
    <location>
        <begin position="1"/>
        <end position="36"/>
    </location>
</feature>
<keyword evidence="9" id="KW-1185">Reference proteome</keyword>
<dbReference type="GO" id="GO:0006338">
    <property type="term" value="P:chromatin remodeling"/>
    <property type="evidence" value="ECO:0007669"/>
    <property type="project" value="InterPro"/>
</dbReference>
<dbReference type="GO" id="GO:0006281">
    <property type="term" value="P:DNA repair"/>
    <property type="evidence" value="ECO:0007669"/>
    <property type="project" value="InterPro"/>
</dbReference>
<dbReference type="Gene3D" id="1.10.10.60">
    <property type="entry name" value="Homeodomain-like"/>
    <property type="match status" value="1"/>
</dbReference>
<dbReference type="EMBL" id="JBCGBO010000005">
    <property type="protein sequence ID" value="KAK9202011.1"/>
    <property type="molecule type" value="Genomic_DNA"/>
</dbReference>
<dbReference type="GO" id="GO:0000122">
    <property type="term" value="P:negative regulation of transcription by RNA polymerase II"/>
    <property type="evidence" value="ECO:0007669"/>
    <property type="project" value="TreeGrafter"/>
</dbReference>
<evidence type="ECO:0000256" key="3">
    <source>
        <dbReference type="ARBA" id="ARBA00023015"/>
    </source>
</evidence>
<dbReference type="InterPro" id="IPR008468">
    <property type="entry name" value="DMAP1"/>
</dbReference>
<feature type="compositionally biased region" description="Basic residues" evidence="6">
    <location>
        <begin position="439"/>
        <end position="450"/>
    </location>
</feature>
<evidence type="ECO:0000259" key="7">
    <source>
        <dbReference type="SMART" id="SM00717"/>
    </source>
</evidence>
<dbReference type="SMART" id="SM00717">
    <property type="entry name" value="SANT"/>
    <property type="match status" value="1"/>
</dbReference>
<organism evidence="8 9">
    <name type="scientific">Citrus x changshan-huyou</name>
    <dbReference type="NCBI Taxonomy" id="2935761"/>
    <lineage>
        <taxon>Eukaryota</taxon>
        <taxon>Viridiplantae</taxon>
        <taxon>Streptophyta</taxon>
        <taxon>Embryophyta</taxon>
        <taxon>Tracheophyta</taxon>
        <taxon>Spermatophyta</taxon>
        <taxon>Magnoliopsida</taxon>
        <taxon>eudicotyledons</taxon>
        <taxon>Gunneridae</taxon>
        <taxon>Pentapetalae</taxon>
        <taxon>rosids</taxon>
        <taxon>malvids</taxon>
        <taxon>Sapindales</taxon>
        <taxon>Rutaceae</taxon>
        <taxon>Aurantioideae</taxon>
        <taxon>Citrus</taxon>
    </lineage>
</organism>
<sequence length="450" mass="50491">MDAKDILGIPKTQLPTTQEKKSRPQKEPQRKPDGISREVYALTGGLAPLMPSIDVSQLKKRPPSDEKITWQWLPFTNSARKDNLQLYHWVRVVNGIPPTGDYSFAKYNKSVDVVKYTDEEYEKYLTDPMWTKEETDQLFELCERFDLRFIVIADRFPSSRTVEELKDRYYGVSRAILIARAPSPADVSGHPLVKDPYNVSQEVERKRALSMVLSQTKHQERKDAEVLAEAKRITDSRMASRAAEEPEMPVASHVGSESADRAVVLGDTVSPSSNIQLPSATVVPSTSIIADSASTLASLRMLRVYLRTYALEQMVQAASSSAGLRTIKRVEQALQELGVNLKPKVPTKAVCAEHLELRKEILTLLNLQKQLQYKEAEGSSYRDGSYIDMPGTPKRSQRAGDQDRTFVPESINFGGERVGKRDQKRKGPGRLSEAPSSPAHKRPRKKASDL</sequence>
<proteinExistence type="predicted"/>
<dbReference type="GO" id="GO:0035267">
    <property type="term" value="C:NuA4 histone acetyltransferase complex"/>
    <property type="evidence" value="ECO:0007669"/>
    <property type="project" value="InterPro"/>
</dbReference>
<dbReference type="FunFam" id="1.10.10.60:FF:000087">
    <property type="entry name" value="DNA methyltransferase 1-associated protein 1"/>
    <property type="match status" value="1"/>
</dbReference>
<keyword evidence="4" id="KW-0804">Transcription</keyword>
<accession>A0AAP0QNL8</accession>
<dbReference type="InterPro" id="IPR032563">
    <property type="entry name" value="DAMP1_SANT-like"/>
</dbReference>
<dbReference type="InterPro" id="IPR009057">
    <property type="entry name" value="Homeodomain-like_sf"/>
</dbReference>
<keyword evidence="2" id="KW-0156">Chromatin regulator</keyword>
<keyword evidence="3" id="KW-0805">Transcription regulation</keyword>
<evidence type="ECO:0000256" key="5">
    <source>
        <dbReference type="ARBA" id="ARBA00023242"/>
    </source>
</evidence>
<evidence type="ECO:0000256" key="2">
    <source>
        <dbReference type="ARBA" id="ARBA00022853"/>
    </source>
</evidence>
<dbReference type="SUPFAM" id="SSF46689">
    <property type="entry name" value="Homeodomain-like"/>
    <property type="match status" value="1"/>
</dbReference>
<dbReference type="PANTHER" id="PTHR12855:SF10">
    <property type="entry name" value="DNA METHYLTRANSFERASE 1-ASSOCIATED PROTEIN 1"/>
    <property type="match status" value="1"/>
</dbReference>
<protein>
    <recommendedName>
        <fullName evidence="7">Myb-like domain-containing protein</fullName>
    </recommendedName>
</protein>
<dbReference type="PANTHER" id="PTHR12855">
    <property type="entry name" value="DNA METHYLTRANSFERASE 1-ASSOCIATED PROTEIN 1 FAMILY MEMBER"/>
    <property type="match status" value="1"/>
</dbReference>
<evidence type="ECO:0000313" key="9">
    <source>
        <dbReference type="Proteomes" id="UP001428341"/>
    </source>
</evidence>
<evidence type="ECO:0000256" key="6">
    <source>
        <dbReference type="SAM" id="MobiDB-lite"/>
    </source>
</evidence>
<comment type="caution">
    <text evidence="8">The sequence shown here is derived from an EMBL/GenBank/DDBJ whole genome shotgun (WGS) entry which is preliminary data.</text>
</comment>
<feature type="domain" description="Myb-like" evidence="7">
    <location>
        <begin position="126"/>
        <end position="175"/>
    </location>
</feature>
<dbReference type="AlphaFoldDB" id="A0AAP0QNL8"/>
<comment type="subcellular location">
    <subcellularLocation>
        <location evidence="1">Nucleus</location>
    </subcellularLocation>
</comment>
<evidence type="ECO:0000256" key="1">
    <source>
        <dbReference type="ARBA" id="ARBA00004123"/>
    </source>
</evidence>
<dbReference type="Pfam" id="PF05499">
    <property type="entry name" value="DMAP1"/>
    <property type="match status" value="1"/>
</dbReference>
<evidence type="ECO:0000313" key="8">
    <source>
        <dbReference type="EMBL" id="KAK9202011.1"/>
    </source>
</evidence>
<dbReference type="GO" id="GO:0003714">
    <property type="term" value="F:transcription corepressor activity"/>
    <property type="evidence" value="ECO:0007669"/>
    <property type="project" value="TreeGrafter"/>
</dbReference>
<feature type="region of interest" description="Disordered" evidence="6">
    <location>
        <begin position="237"/>
        <end position="256"/>
    </location>
</feature>
<feature type="region of interest" description="Disordered" evidence="6">
    <location>
        <begin position="381"/>
        <end position="450"/>
    </location>
</feature>
<evidence type="ECO:0000256" key="4">
    <source>
        <dbReference type="ARBA" id="ARBA00023163"/>
    </source>
</evidence>
<dbReference type="InterPro" id="IPR027109">
    <property type="entry name" value="Swc4/Dmap1"/>
</dbReference>